<proteinExistence type="inferred from homology"/>
<dbReference type="GO" id="GO:0046872">
    <property type="term" value="F:metal ion binding"/>
    <property type="evidence" value="ECO:0007669"/>
    <property type="project" value="UniProtKB-KW"/>
</dbReference>
<gene>
    <name evidence="4" type="ORF">METZ01_LOCUS173829</name>
</gene>
<dbReference type="InterPro" id="IPR011234">
    <property type="entry name" value="Fumarylacetoacetase-like_C"/>
</dbReference>
<dbReference type="PANTHER" id="PTHR42796">
    <property type="entry name" value="FUMARYLACETOACETATE HYDROLASE DOMAIN-CONTAINING PROTEIN 2A-RELATED"/>
    <property type="match status" value="1"/>
</dbReference>
<evidence type="ECO:0000259" key="3">
    <source>
        <dbReference type="Pfam" id="PF01557"/>
    </source>
</evidence>
<dbReference type="PANTHER" id="PTHR42796:SF7">
    <property type="entry name" value="2-DEHYDRO-3-DEOXY-D-ARABINONATE DEHYDRATASE"/>
    <property type="match status" value="1"/>
</dbReference>
<comment type="similarity">
    <text evidence="1">Belongs to the FAH family.</text>
</comment>
<dbReference type="EMBL" id="UINC01032773">
    <property type="protein sequence ID" value="SVB20975.1"/>
    <property type="molecule type" value="Genomic_DNA"/>
</dbReference>
<dbReference type="SUPFAM" id="SSF56529">
    <property type="entry name" value="FAH"/>
    <property type="match status" value="1"/>
</dbReference>
<dbReference type="InterPro" id="IPR051121">
    <property type="entry name" value="FAH"/>
</dbReference>
<evidence type="ECO:0000256" key="2">
    <source>
        <dbReference type="ARBA" id="ARBA00022723"/>
    </source>
</evidence>
<organism evidence="4">
    <name type="scientific">marine metagenome</name>
    <dbReference type="NCBI Taxonomy" id="408172"/>
    <lineage>
        <taxon>unclassified sequences</taxon>
        <taxon>metagenomes</taxon>
        <taxon>ecological metagenomes</taxon>
    </lineage>
</organism>
<accession>A0A382C4E7</accession>
<dbReference type="Pfam" id="PF01557">
    <property type="entry name" value="FAA_hydrolase"/>
    <property type="match status" value="1"/>
</dbReference>
<dbReference type="InterPro" id="IPR036663">
    <property type="entry name" value="Fumarylacetoacetase_C_sf"/>
</dbReference>
<evidence type="ECO:0000313" key="4">
    <source>
        <dbReference type="EMBL" id="SVB20975.1"/>
    </source>
</evidence>
<feature type="domain" description="Fumarylacetoacetase-like C-terminal" evidence="3">
    <location>
        <begin position="86"/>
        <end position="291"/>
    </location>
</feature>
<name>A0A382C4E7_9ZZZZ</name>
<dbReference type="GO" id="GO:0003824">
    <property type="term" value="F:catalytic activity"/>
    <property type="evidence" value="ECO:0007669"/>
    <property type="project" value="InterPro"/>
</dbReference>
<dbReference type="GO" id="GO:0044281">
    <property type="term" value="P:small molecule metabolic process"/>
    <property type="evidence" value="ECO:0007669"/>
    <property type="project" value="UniProtKB-ARBA"/>
</dbReference>
<reference evidence="4" key="1">
    <citation type="submission" date="2018-05" db="EMBL/GenBank/DDBJ databases">
        <authorList>
            <person name="Lanie J.A."/>
            <person name="Ng W.-L."/>
            <person name="Kazmierczak K.M."/>
            <person name="Andrzejewski T.M."/>
            <person name="Davidsen T.M."/>
            <person name="Wayne K.J."/>
            <person name="Tettelin H."/>
            <person name="Glass J.I."/>
            <person name="Rusch D."/>
            <person name="Podicherti R."/>
            <person name="Tsui H.-C.T."/>
            <person name="Winkler M.E."/>
        </authorList>
    </citation>
    <scope>NUCLEOTIDE SEQUENCE</scope>
</reference>
<sequence length="294" mass="33125">MKYFRRKAKLSSNPGDWYPSLVVYDDVNYYDLGPQDFTEVFINSRSLNKKVDQYVKDFILEASTPSYRFDSIKHSDYLSPLYPQEVWAAGVTYSDSMRERQAESDTPDVYAKVYSADRPEIFFKGTGERMQGPFEDVGIRKDSGWDVPESELAVVIIDGEIAGYTIGNDMSSRSIEGENPLYLPQAKVYNKSFSIGPCIVSTDSVADPQNLDVSLRINRKDEVVFEGESSTSEMKRNVFELVDWLQRSNDLPEVVVLLTGTGIIPPQEFTLEKDDLISISIGNIGTLINKVSVV</sequence>
<protein>
    <recommendedName>
        <fullName evidence="3">Fumarylacetoacetase-like C-terminal domain-containing protein</fullName>
    </recommendedName>
</protein>
<keyword evidence="2" id="KW-0479">Metal-binding</keyword>
<dbReference type="Gene3D" id="3.90.850.10">
    <property type="entry name" value="Fumarylacetoacetase-like, C-terminal domain"/>
    <property type="match status" value="1"/>
</dbReference>
<dbReference type="AlphaFoldDB" id="A0A382C4E7"/>
<evidence type="ECO:0000256" key="1">
    <source>
        <dbReference type="ARBA" id="ARBA00010211"/>
    </source>
</evidence>